<reference evidence="3" key="1">
    <citation type="journal article" date="2020" name="Stud. Mycol.">
        <title>101 Dothideomycetes genomes: a test case for predicting lifestyles and emergence of pathogens.</title>
        <authorList>
            <person name="Haridas S."/>
            <person name="Albert R."/>
            <person name="Binder M."/>
            <person name="Bloem J."/>
            <person name="Labutti K."/>
            <person name="Salamov A."/>
            <person name="Andreopoulos B."/>
            <person name="Baker S."/>
            <person name="Barry K."/>
            <person name="Bills G."/>
            <person name="Bluhm B."/>
            <person name="Cannon C."/>
            <person name="Castanera R."/>
            <person name="Culley D."/>
            <person name="Daum C."/>
            <person name="Ezra D."/>
            <person name="Gonzalez J."/>
            <person name="Henrissat B."/>
            <person name="Kuo A."/>
            <person name="Liang C."/>
            <person name="Lipzen A."/>
            <person name="Lutzoni F."/>
            <person name="Magnuson J."/>
            <person name="Mondo S."/>
            <person name="Nolan M."/>
            <person name="Ohm R."/>
            <person name="Pangilinan J."/>
            <person name="Park H.-J."/>
            <person name="Ramirez L."/>
            <person name="Alfaro M."/>
            <person name="Sun H."/>
            <person name="Tritt A."/>
            <person name="Yoshinaga Y."/>
            <person name="Zwiers L.-H."/>
            <person name="Turgeon B."/>
            <person name="Goodwin S."/>
            <person name="Spatafora J."/>
            <person name="Crous P."/>
            <person name="Grigoriev I."/>
        </authorList>
    </citation>
    <scope>NUCLEOTIDE SEQUENCE</scope>
    <source>
        <strain evidence="3">CBS 119687</strain>
    </source>
</reference>
<organism evidence="3 4">
    <name type="scientific">Dothidotthia symphoricarpi CBS 119687</name>
    <dbReference type="NCBI Taxonomy" id="1392245"/>
    <lineage>
        <taxon>Eukaryota</taxon>
        <taxon>Fungi</taxon>
        <taxon>Dikarya</taxon>
        <taxon>Ascomycota</taxon>
        <taxon>Pezizomycotina</taxon>
        <taxon>Dothideomycetes</taxon>
        <taxon>Pleosporomycetidae</taxon>
        <taxon>Pleosporales</taxon>
        <taxon>Dothidotthiaceae</taxon>
        <taxon>Dothidotthia</taxon>
    </lineage>
</organism>
<dbReference type="RefSeq" id="XP_033528046.1">
    <property type="nucleotide sequence ID" value="XM_033672723.1"/>
</dbReference>
<dbReference type="Pfam" id="PF01370">
    <property type="entry name" value="Epimerase"/>
    <property type="match status" value="1"/>
</dbReference>
<dbReference type="Proteomes" id="UP000799771">
    <property type="component" value="Unassembled WGS sequence"/>
</dbReference>
<dbReference type="InterPro" id="IPR036291">
    <property type="entry name" value="NAD(P)-bd_dom_sf"/>
</dbReference>
<dbReference type="InterPro" id="IPR051783">
    <property type="entry name" value="NAD(P)-dependent_oxidoreduct"/>
</dbReference>
<evidence type="ECO:0000259" key="2">
    <source>
        <dbReference type="Pfam" id="PF01370"/>
    </source>
</evidence>
<protein>
    <submittedName>
        <fullName evidence="3">Oxidoreductase domain-containing protein</fullName>
    </submittedName>
</protein>
<keyword evidence="4" id="KW-1185">Reference proteome</keyword>
<name>A0A6A6AP13_9PLEO</name>
<evidence type="ECO:0000313" key="4">
    <source>
        <dbReference type="Proteomes" id="UP000799771"/>
    </source>
</evidence>
<dbReference type="PANTHER" id="PTHR48079">
    <property type="entry name" value="PROTEIN YEEZ"/>
    <property type="match status" value="1"/>
</dbReference>
<dbReference type="Gene3D" id="3.40.50.720">
    <property type="entry name" value="NAD(P)-binding Rossmann-like Domain"/>
    <property type="match status" value="1"/>
</dbReference>
<proteinExistence type="predicted"/>
<feature type="compositionally biased region" description="Polar residues" evidence="1">
    <location>
        <begin position="111"/>
        <end position="127"/>
    </location>
</feature>
<gene>
    <name evidence="3" type="ORF">P153DRAFT_428582</name>
</gene>
<evidence type="ECO:0000256" key="1">
    <source>
        <dbReference type="SAM" id="MobiDB-lite"/>
    </source>
</evidence>
<dbReference type="GO" id="GO:0005737">
    <property type="term" value="C:cytoplasm"/>
    <property type="evidence" value="ECO:0007669"/>
    <property type="project" value="TreeGrafter"/>
</dbReference>
<feature type="domain" description="NAD-dependent epimerase/dehydratase" evidence="2">
    <location>
        <begin position="7"/>
        <end position="228"/>
    </location>
</feature>
<dbReference type="PANTHER" id="PTHR48079:SF5">
    <property type="entry name" value="DEPENDENT EPIMERASE_DEHYDRATASE, PUTATIVE (AFU_ORTHOLOGUE AFUA_7G00180)-RELATED"/>
    <property type="match status" value="1"/>
</dbReference>
<sequence length="303" mass="31996">MSGQQLFLTGASGYLGGVLVELAIADGYKVHALSRSEESDSKLRDLGVEPIRGDLTSIDVLRSESKQADVVINLATAYVFGQGKYEDALPIDNAAIDAICDGLEGSNKPLITTSGTLSAQADPNGNETNEDAPPEPSHLNVRIQAEQHALAQVKKRGVKVMAVRVAPYTYGRGGSGVARFMGMALKMGGLPTVNGGKNRTTCTHVDDAARLFLLAAKKGEAGDLFNAGSQTDITVGAIFTAINHSVNVPDKDISYEEALAGFGENIAWFLQAENRASGAKAESKLGWKPLGKPIIEEIKRGSL</sequence>
<evidence type="ECO:0000313" key="3">
    <source>
        <dbReference type="EMBL" id="KAF2133659.1"/>
    </source>
</evidence>
<dbReference type="GO" id="GO:0004029">
    <property type="term" value="F:aldehyde dehydrogenase (NAD+) activity"/>
    <property type="evidence" value="ECO:0007669"/>
    <property type="project" value="TreeGrafter"/>
</dbReference>
<dbReference type="SUPFAM" id="SSF51735">
    <property type="entry name" value="NAD(P)-binding Rossmann-fold domains"/>
    <property type="match status" value="1"/>
</dbReference>
<dbReference type="GeneID" id="54413155"/>
<dbReference type="EMBL" id="ML977499">
    <property type="protein sequence ID" value="KAF2133659.1"/>
    <property type="molecule type" value="Genomic_DNA"/>
</dbReference>
<accession>A0A6A6AP13</accession>
<dbReference type="InterPro" id="IPR001509">
    <property type="entry name" value="Epimerase_deHydtase"/>
</dbReference>
<dbReference type="AlphaFoldDB" id="A0A6A6AP13"/>
<feature type="region of interest" description="Disordered" evidence="1">
    <location>
        <begin position="111"/>
        <end position="137"/>
    </location>
</feature>
<dbReference type="OrthoDB" id="10262413at2759"/>